<dbReference type="InterPro" id="IPR006638">
    <property type="entry name" value="Elp3/MiaA/NifB-like_rSAM"/>
</dbReference>
<dbReference type="SFLD" id="SFLDG01082">
    <property type="entry name" value="B12-binding_domain_containing"/>
    <property type="match status" value="1"/>
</dbReference>
<dbReference type="FunFam" id="3.80.30.20:FF:000001">
    <property type="entry name" value="tRNA-2-methylthio-N(6)-dimethylallyladenosine synthase 2"/>
    <property type="match status" value="1"/>
</dbReference>
<feature type="domain" description="TRAM" evidence="7">
    <location>
        <begin position="377"/>
        <end position="437"/>
    </location>
</feature>
<dbReference type="InterPro" id="IPR020612">
    <property type="entry name" value="Methylthiotransferase_CS"/>
</dbReference>
<dbReference type="AlphaFoldDB" id="A0A3B1DKA1"/>
<dbReference type="NCBIfam" id="TIGR01574">
    <property type="entry name" value="miaB-methiolase"/>
    <property type="match status" value="1"/>
</dbReference>
<dbReference type="InterPro" id="IPR005839">
    <property type="entry name" value="Methylthiotransferase"/>
</dbReference>
<dbReference type="SMART" id="SM00729">
    <property type="entry name" value="Elp3"/>
    <property type="match status" value="1"/>
</dbReference>
<accession>A0A3B1DKA1</accession>
<dbReference type="GO" id="GO:0046872">
    <property type="term" value="F:metal ion binding"/>
    <property type="evidence" value="ECO:0007669"/>
    <property type="project" value="UniProtKB-KW"/>
</dbReference>
<dbReference type="InterPro" id="IPR038135">
    <property type="entry name" value="Methylthiotransferase_N_sf"/>
</dbReference>
<dbReference type="NCBIfam" id="TIGR00089">
    <property type="entry name" value="MiaB/RimO family radical SAM methylthiotransferase"/>
    <property type="match status" value="1"/>
</dbReference>
<keyword evidence="2" id="KW-0004">4Fe-4S</keyword>
<dbReference type="PROSITE" id="PS51918">
    <property type="entry name" value="RADICAL_SAM"/>
    <property type="match status" value="1"/>
</dbReference>
<reference evidence="10" key="1">
    <citation type="submission" date="2018-06" db="EMBL/GenBank/DDBJ databases">
        <authorList>
            <person name="Zhirakovskaya E."/>
        </authorList>
    </citation>
    <scope>NUCLEOTIDE SEQUENCE</scope>
</reference>
<dbReference type="SFLD" id="SFLDS00029">
    <property type="entry name" value="Radical_SAM"/>
    <property type="match status" value="1"/>
</dbReference>
<evidence type="ECO:0000256" key="5">
    <source>
        <dbReference type="ARBA" id="ARBA00023004"/>
    </source>
</evidence>
<keyword evidence="3" id="KW-0949">S-adenosyl-L-methionine</keyword>
<dbReference type="SFLD" id="SFLDF00273">
    <property type="entry name" value="(dimethylallyl)adenosine_tRNA"/>
    <property type="match status" value="1"/>
</dbReference>
<dbReference type="PANTHER" id="PTHR43020">
    <property type="entry name" value="CDK5 REGULATORY SUBUNIT-ASSOCIATED PROTEIN 1"/>
    <property type="match status" value="1"/>
</dbReference>
<evidence type="ECO:0000313" key="10">
    <source>
        <dbReference type="EMBL" id="VAX35420.1"/>
    </source>
</evidence>
<dbReference type="CDD" id="cd01335">
    <property type="entry name" value="Radical_SAM"/>
    <property type="match status" value="1"/>
</dbReference>
<evidence type="ECO:0000256" key="3">
    <source>
        <dbReference type="ARBA" id="ARBA00022691"/>
    </source>
</evidence>
<dbReference type="InterPro" id="IPR002792">
    <property type="entry name" value="TRAM_dom"/>
</dbReference>
<dbReference type="SFLD" id="SFLDF00413">
    <property type="entry name" value="CDK5RAP1"/>
    <property type="match status" value="1"/>
</dbReference>
<dbReference type="PROSITE" id="PS50926">
    <property type="entry name" value="TRAM"/>
    <property type="match status" value="1"/>
</dbReference>
<evidence type="ECO:0000256" key="6">
    <source>
        <dbReference type="ARBA" id="ARBA00023014"/>
    </source>
</evidence>
<dbReference type="GO" id="GO:0005829">
    <property type="term" value="C:cytosol"/>
    <property type="evidence" value="ECO:0007669"/>
    <property type="project" value="TreeGrafter"/>
</dbReference>
<dbReference type="InterPro" id="IPR058240">
    <property type="entry name" value="rSAM_sf"/>
</dbReference>
<sequence length="437" mass="50459">MSKKVLIQTFGCQMNEYDTELIRSILMKVGYVFVEDELSADIVMLNTCAVRENAHRKVYGRIHEIRHNRKKKDGGSVMIGILGCMATNLRTDLLEDKNLKIDFIAGPDSYKRLPDLIRPTSAEFENKPFDVTLSEFETYSDIYPSRKNRVNAWIAVMRGCNNFCTFCVVPYTRGRERSRSPENVVEEAKKLADEGFKQITLLGQNVNSYNYEKYDFAYLMEQVSKVNGIERIRFTSPHPKDFPEKFLELMAHNPKICKQIHLPLQSGNSRVLDMMERTYSQKEFLHLVDKIRKYCPTIALSTDIIIGFPTETDEEFEDTYKVMKEVKFDSAYIFKYSERQNTIAARKFPDDVSEESKTERIVRLNVLQKDISLRKNEAHVGEIHNILIEEIDTEHVRGRTDGNKLVTLPSQNYALGDFVKTKITYGSPYSLKGVPST</sequence>
<dbReference type="Pfam" id="PF04055">
    <property type="entry name" value="Radical_SAM"/>
    <property type="match status" value="1"/>
</dbReference>
<gene>
    <name evidence="10" type="ORF">MNBD_UNCLBAC01-844</name>
</gene>
<dbReference type="Gene3D" id="3.40.50.12160">
    <property type="entry name" value="Methylthiotransferase, N-terminal domain"/>
    <property type="match status" value="1"/>
</dbReference>
<dbReference type="GO" id="GO:0051539">
    <property type="term" value="F:4 iron, 4 sulfur cluster binding"/>
    <property type="evidence" value="ECO:0007669"/>
    <property type="project" value="UniProtKB-KW"/>
</dbReference>
<evidence type="ECO:0000256" key="4">
    <source>
        <dbReference type="ARBA" id="ARBA00022723"/>
    </source>
</evidence>
<keyword evidence="4" id="KW-0479">Metal-binding</keyword>
<evidence type="ECO:0000259" key="9">
    <source>
        <dbReference type="PROSITE" id="PS51918"/>
    </source>
</evidence>
<feature type="domain" description="MTTase N-terminal" evidence="8">
    <location>
        <begin position="3"/>
        <end position="122"/>
    </location>
</feature>
<keyword evidence="10" id="KW-0808">Transferase</keyword>
<protein>
    <submittedName>
        <fullName evidence="10">tRNA-i(6)A37 methylthiotransferase</fullName>
        <ecNumber evidence="10">2.8.4.3</ecNumber>
    </submittedName>
</protein>
<name>A0A3B1DKA1_9ZZZZ</name>
<evidence type="ECO:0000259" key="8">
    <source>
        <dbReference type="PROSITE" id="PS51449"/>
    </source>
</evidence>
<dbReference type="EMBL" id="UOGJ01000050">
    <property type="protein sequence ID" value="VAX35420.1"/>
    <property type="molecule type" value="Genomic_DNA"/>
</dbReference>
<dbReference type="PANTHER" id="PTHR43020:SF2">
    <property type="entry name" value="MITOCHONDRIAL TRNA METHYLTHIOTRANSFERASE CDK5RAP1"/>
    <property type="match status" value="1"/>
</dbReference>
<dbReference type="PROSITE" id="PS01278">
    <property type="entry name" value="MTTASE_RADICAL"/>
    <property type="match status" value="1"/>
</dbReference>
<dbReference type="InterPro" id="IPR007197">
    <property type="entry name" value="rSAM"/>
</dbReference>
<comment type="cofactor">
    <cofactor evidence="1">
        <name>[4Fe-4S] cluster</name>
        <dbReference type="ChEBI" id="CHEBI:49883"/>
    </cofactor>
</comment>
<proteinExistence type="inferred from homology"/>
<feature type="domain" description="Radical SAM core" evidence="9">
    <location>
        <begin position="146"/>
        <end position="374"/>
    </location>
</feature>
<dbReference type="InterPro" id="IPR023404">
    <property type="entry name" value="rSAM_horseshoe"/>
</dbReference>
<dbReference type="HAMAP" id="MF_01864">
    <property type="entry name" value="tRNA_metthiotr_MiaB"/>
    <property type="match status" value="1"/>
</dbReference>
<dbReference type="InterPro" id="IPR013848">
    <property type="entry name" value="Methylthiotransferase_N"/>
</dbReference>
<dbReference type="Gene3D" id="3.80.30.20">
    <property type="entry name" value="tm_1862 like domain"/>
    <property type="match status" value="1"/>
</dbReference>
<dbReference type="Pfam" id="PF00919">
    <property type="entry name" value="UPF0004"/>
    <property type="match status" value="1"/>
</dbReference>
<keyword evidence="6" id="KW-0411">Iron-sulfur</keyword>
<keyword evidence="5" id="KW-0408">Iron</keyword>
<organism evidence="10">
    <name type="scientific">hydrothermal vent metagenome</name>
    <dbReference type="NCBI Taxonomy" id="652676"/>
    <lineage>
        <taxon>unclassified sequences</taxon>
        <taxon>metagenomes</taxon>
        <taxon>ecological metagenomes</taxon>
    </lineage>
</organism>
<dbReference type="FunFam" id="3.40.50.12160:FF:000003">
    <property type="entry name" value="CDK5 regulatory subunit-associated protein 1"/>
    <property type="match status" value="1"/>
</dbReference>
<dbReference type="SUPFAM" id="SSF102114">
    <property type="entry name" value="Radical SAM enzymes"/>
    <property type="match status" value="1"/>
</dbReference>
<dbReference type="PROSITE" id="PS51449">
    <property type="entry name" value="MTTASE_N"/>
    <property type="match status" value="1"/>
</dbReference>
<evidence type="ECO:0000256" key="2">
    <source>
        <dbReference type="ARBA" id="ARBA00022485"/>
    </source>
</evidence>
<dbReference type="InterPro" id="IPR006463">
    <property type="entry name" value="MiaB_methiolase"/>
</dbReference>
<evidence type="ECO:0000256" key="1">
    <source>
        <dbReference type="ARBA" id="ARBA00001966"/>
    </source>
</evidence>
<dbReference type="SFLD" id="SFLDG01061">
    <property type="entry name" value="methylthiotransferase"/>
    <property type="match status" value="1"/>
</dbReference>
<dbReference type="Pfam" id="PF01938">
    <property type="entry name" value="TRAM"/>
    <property type="match status" value="1"/>
</dbReference>
<evidence type="ECO:0000259" key="7">
    <source>
        <dbReference type="PROSITE" id="PS50926"/>
    </source>
</evidence>
<dbReference type="EC" id="2.8.4.3" evidence="10"/>
<dbReference type="GO" id="GO:0035597">
    <property type="term" value="F:tRNA-2-methylthio-N(6)-dimethylallyladenosine(37) synthase activity"/>
    <property type="evidence" value="ECO:0007669"/>
    <property type="project" value="UniProtKB-EC"/>
</dbReference>